<evidence type="ECO:0000256" key="5">
    <source>
        <dbReference type="ARBA" id="ARBA00022842"/>
    </source>
</evidence>
<dbReference type="PANTHER" id="PTHR31009">
    <property type="entry name" value="S-ADENOSYL-L-METHIONINE:CARBOXYL METHYLTRANSFERASE FAMILY PROTEIN"/>
    <property type="match status" value="1"/>
</dbReference>
<evidence type="ECO:0000256" key="3">
    <source>
        <dbReference type="ARBA" id="ARBA00022691"/>
    </source>
</evidence>
<sequence length="359" mass="40758">MTASSQSYTMAGGNGQHSYIHNSSYQKAAIDGAEEKTTQCILEKLNLQLNSDLGTFRIADFGCSNGPNTFHAVQTIIDTVKCKQLKENNNEVSLMPLEFQVFFNDQTNNDFNTLFKTQPIECGYFSVGVPGSFHGRVFPRNIIHIGHTSYTTHWLSKVPENVCDKKSLAWNNNYIHCNHSLEEVTKAYKVQFVKDMRVFLEARAEEIVHGGLMIVLGQCLADGVTMSETWQGIVLDMIGDCLMDMAKSGVTSEEKIELLNLPVYFPQFSELKREIEQNKSFMIETMEAISHPLEDTEILTSNFIISMFRAILSTIIKEHFGEGVVTDLFDRFAKKLAKFPIDFIECEKHVNYFVLLKRK</sequence>
<gene>
    <name evidence="6" type="ORF">MERR_LOCUS42906</name>
</gene>
<reference evidence="6" key="1">
    <citation type="submission" date="2020-01" db="EMBL/GenBank/DDBJ databases">
        <authorList>
            <person name="Mishra B."/>
        </authorList>
    </citation>
    <scope>NUCLEOTIDE SEQUENCE [LARGE SCALE GENOMIC DNA]</scope>
</reference>
<dbReference type="Gene3D" id="1.10.1200.270">
    <property type="entry name" value="Methyltransferase, alpha-helical capping domain"/>
    <property type="match status" value="1"/>
</dbReference>
<dbReference type="InterPro" id="IPR005299">
    <property type="entry name" value="MeTrfase_7"/>
</dbReference>
<evidence type="ECO:0000256" key="2">
    <source>
        <dbReference type="ARBA" id="ARBA00022679"/>
    </source>
</evidence>
<dbReference type="SUPFAM" id="SSF53335">
    <property type="entry name" value="S-adenosyl-L-methionine-dependent methyltransferases"/>
    <property type="match status" value="1"/>
</dbReference>
<dbReference type="OrthoDB" id="1523883at2759"/>
<dbReference type="EMBL" id="CACVBM020001607">
    <property type="protein sequence ID" value="CAA7055670.1"/>
    <property type="molecule type" value="Genomic_DNA"/>
</dbReference>
<keyword evidence="7" id="KW-1185">Reference proteome</keyword>
<dbReference type="InterPro" id="IPR042086">
    <property type="entry name" value="MeTrfase_capping"/>
</dbReference>
<keyword evidence="5" id="KW-0460">Magnesium</keyword>
<dbReference type="Proteomes" id="UP000467841">
    <property type="component" value="Unassembled WGS sequence"/>
</dbReference>
<dbReference type="AlphaFoldDB" id="A0A6D2L2Z3"/>
<dbReference type="InterPro" id="IPR029063">
    <property type="entry name" value="SAM-dependent_MTases_sf"/>
</dbReference>
<keyword evidence="2" id="KW-0808">Transferase</keyword>
<comment type="caution">
    <text evidence="6">The sequence shown here is derived from an EMBL/GenBank/DDBJ whole genome shotgun (WGS) entry which is preliminary data.</text>
</comment>
<dbReference type="GO" id="GO:0046872">
    <property type="term" value="F:metal ion binding"/>
    <property type="evidence" value="ECO:0007669"/>
    <property type="project" value="UniProtKB-KW"/>
</dbReference>
<keyword evidence="3" id="KW-0949">S-adenosyl-L-methionine</keyword>
<evidence type="ECO:0000256" key="4">
    <source>
        <dbReference type="ARBA" id="ARBA00022723"/>
    </source>
</evidence>
<keyword evidence="1" id="KW-0489">Methyltransferase</keyword>
<dbReference type="GO" id="GO:0032259">
    <property type="term" value="P:methylation"/>
    <property type="evidence" value="ECO:0007669"/>
    <property type="project" value="UniProtKB-KW"/>
</dbReference>
<dbReference type="Pfam" id="PF03492">
    <property type="entry name" value="Methyltransf_7"/>
    <property type="match status" value="1"/>
</dbReference>
<protein>
    <submittedName>
        <fullName evidence="6">Uncharacterized protein</fullName>
    </submittedName>
</protein>
<keyword evidence="4" id="KW-0479">Metal-binding</keyword>
<evidence type="ECO:0000313" key="7">
    <source>
        <dbReference type="Proteomes" id="UP000467841"/>
    </source>
</evidence>
<name>A0A6D2L2Z3_9BRAS</name>
<proteinExistence type="predicted"/>
<dbReference type="GO" id="GO:0008168">
    <property type="term" value="F:methyltransferase activity"/>
    <property type="evidence" value="ECO:0007669"/>
    <property type="project" value="UniProtKB-KW"/>
</dbReference>
<organism evidence="6 7">
    <name type="scientific">Microthlaspi erraticum</name>
    <dbReference type="NCBI Taxonomy" id="1685480"/>
    <lineage>
        <taxon>Eukaryota</taxon>
        <taxon>Viridiplantae</taxon>
        <taxon>Streptophyta</taxon>
        <taxon>Embryophyta</taxon>
        <taxon>Tracheophyta</taxon>
        <taxon>Spermatophyta</taxon>
        <taxon>Magnoliopsida</taxon>
        <taxon>eudicotyledons</taxon>
        <taxon>Gunneridae</taxon>
        <taxon>Pentapetalae</taxon>
        <taxon>rosids</taxon>
        <taxon>malvids</taxon>
        <taxon>Brassicales</taxon>
        <taxon>Brassicaceae</taxon>
        <taxon>Coluteocarpeae</taxon>
        <taxon>Microthlaspi</taxon>
    </lineage>
</organism>
<accession>A0A6D2L2Z3</accession>
<evidence type="ECO:0000313" key="6">
    <source>
        <dbReference type="EMBL" id="CAA7055670.1"/>
    </source>
</evidence>
<evidence type="ECO:0000256" key="1">
    <source>
        <dbReference type="ARBA" id="ARBA00022603"/>
    </source>
</evidence>
<dbReference type="Gene3D" id="3.40.50.150">
    <property type="entry name" value="Vaccinia Virus protein VP39"/>
    <property type="match status" value="1"/>
</dbReference>